<comment type="caution">
    <text evidence="1">The sequence shown here is derived from an EMBL/GenBank/DDBJ whole genome shotgun (WGS) entry which is preliminary data.</text>
</comment>
<dbReference type="AlphaFoldDB" id="A0A5M7CF72"/>
<evidence type="ECO:0000313" key="2">
    <source>
        <dbReference type="Proteomes" id="UP000323946"/>
    </source>
</evidence>
<protein>
    <submittedName>
        <fullName evidence="1">Uncharacterized protein</fullName>
    </submittedName>
</protein>
<evidence type="ECO:0000313" key="1">
    <source>
        <dbReference type="EMBL" id="KAA5837085.1"/>
    </source>
</evidence>
<dbReference type="RefSeq" id="WP_150065251.1">
    <property type="nucleotide sequence ID" value="NZ_VWPH01000002.1"/>
</dbReference>
<name>A0A5M7CF72_SACHI</name>
<reference evidence="1 2" key="1">
    <citation type="submission" date="2019-09" db="EMBL/GenBank/DDBJ databases">
        <title>Draft genome sequence of the thermophilic Saccharopolyspora hirsuta VKM Ac-666T.</title>
        <authorList>
            <person name="Lobastova T.G."/>
            <person name="Fokina V."/>
            <person name="Bragin E.Y."/>
            <person name="Shtratnikova V.Y."/>
            <person name="Starodumova I.P."/>
            <person name="Tarlachkov S.V."/>
            <person name="Donova M.V."/>
        </authorList>
    </citation>
    <scope>NUCLEOTIDE SEQUENCE [LARGE SCALE GENOMIC DNA]</scope>
    <source>
        <strain evidence="1 2">VKM Ac-666</strain>
    </source>
</reference>
<sequence>MSFHYPFSDIDRSRFAAAGFGLASRSRRLTAQQVLEVWPLAWVPQVRMEIHLAADSDPQASQTEVAVRFTESVATLDGASPFWEEKAFEVEDLGVPTSATHEWLVGRAGLPLA</sequence>
<accession>A0A5M7CF72</accession>
<organism evidence="1 2">
    <name type="scientific">Saccharopolyspora hirsuta</name>
    <dbReference type="NCBI Taxonomy" id="1837"/>
    <lineage>
        <taxon>Bacteria</taxon>
        <taxon>Bacillati</taxon>
        <taxon>Actinomycetota</taxon>
        <taxon>Actinomycetes</taxon>
        <taxon>Pseudonocardiales</taxon>
        <taxon>Pseudonocardiaceae</taxon>
        <taxon>Saccharopolyspora</taxon>
    </lineage>
</organism>
<dbReference type="EMBL" id="VWPH01000002">
    <property type="protein sequence ID" value="KAA5837085.1"/>
    <property type="molecule type" value="Genomic_DNA"/>
</dbReference>
<dbReference type="Proteomes" id="UP000323946">
    <property type="component" value="Unassembled WGS sequence"/>
</dbReference>
<gene>
    <name evidence="1" type="ORF">F1721_04490</name>
</gene>
<keyword evidence="2" id="KW-1185">Reference proteome</keyword>
<proteinExistence type="predicted"/>
<dbReference type="OrthoDB" id="8612854at2"/>